<name>A0ABV9G255_9ACTN</name>
<dbReference type="InterPro" id="IPR029068">
    <property type="entry name" value="Glyas_Bleomycin-R_OHBP_Dase"/>
</dbReference>
<evidence type="ECO:0000259" key="2">
    <source>
        <dbReference type="PROSITE" id="PS51819"/>
    </source>
</evidence>
<dbReference type="EMBL" id="JBHSFE010000010">
    <property type="protein sequence ID" value="MFC4608421.1"/>
    <property type="molecule type" value="Genomic_DNA"/>
</dbReference>
<gene>
    <name evidence="3" type="ORF">ACFO9E_11420</name>
</gene>
<proteinExistence type="predicted"/>
<reference evidence="4" key="1">
    <citation type="journal article" date="2019" name="Int. J. Syst. Evol. Microbiol.">
        <title>The Global Catalogue of Microorganisms (GCM) 10K type strain sequencing project: providing services to taxonomists for standard genome sequencing and annotation.</title>
        <authorList>
            <consortium name="The Broad Institute Genomics Platform"/>
            <consortium name="The Broad Institute Genome Sequencing Center for Infectious Disease"/>
            <person name="Wu L."/>
            <person name="Ma J."/>
        </authorList>
    </citation>
    <scope>NUCLEOTIDE SEQUENCE [LARGE SCALE GENOMIC DNA]</scope>
    <source>
        <strain evidence="4">CGMCC 4.7139</strain>
    </source>
</reference>
<dbReference type="PROSITE" id="PS51819">
    <property type="entry name" value="VOC"/>
    <property type="match status" value="1"/>
</dbReference>
<comment type="caution">
    <text evidence="3">The sequence shown here is derived from an EMBL/GenBank/DDBJ whole genome shotgun (WGS) entry which is preliminary data.</text>
</comment>
<accession>A0ABV9G255</accession>
<dbReference type="Proteomes" id="UP001595993">
    <property type="component" value="Unassembled WGS sequence"/>
</dbReference>
<sequence length="118" mass="13034">MFSGAHVILYSQDADADRAFVRDVLGFPHVDAGHGWLIFKLPPAEVAVHPIGEQPKAEFYLMCDDLERTLATLEERGVEISRQPSEQGWGVLAAVRMPSGAELTLYEPRHPVAHSLSL</sequence>
<dbReference type="SUPFAM" id="SSF54593">
    <property type="entry name" value="Glyoxalase/Bleomycin resistance protein/Dihydroxybiphenyl dioxygenase"/>
    <property type="match status" value="1"/>
</dbReference>
<dbReference type="RefSeq" id="WP_381193883.1">
    <property type="nucleotide sequence ID" value="NZ_JBHSFE010000010.1"/>
</dbReference>
<feature type="domain" description="VOC" evidence="2">
    <location>
        <begin position="3"/>
        <end position="108"/>
    </location>
</feature>
<organism evidence="3 4">
    <name type="scientific">Streptomyces maoxianensis</name>
    <dbReference type="NCBI Taxonomy" id="1459942"/>
    <lineage>
        <taxon>Bacteria</taxon>
        <taxon>Bacillati</taxon>
        <taxon>Actinomycetota</taxon>
        <taxon>Actinomycetes</taxon>
        <taxon>Kitasatosporales</taxon>
        <taxon>Streptomycetaceae</taxon>
        <taxon>Streptomyces</taxon>
    </lineage>
</organism>
<dbReference type="InterPro" id="IPR004360">
    <property type="entry name" value="Glyas_Fos-R_dOase_dom"/>
</dbReference>
<evidence type="ECO:0000256" key="1">
    <source>
        <dbReference type="SAM" id="Coils"/>
    </source>
</evidence>
<dbReference type="InterPro" id="IPR037523">
    <property type="entry name" value="VOC_core"/>
</dbReference>
<keyword evidence="4" id="KW-1185">Reference proteome</keyword>
<protein>
    <submittedName>
        <fullName evidence="3">VOC family protein</fullName>
    </submittedName>
</protein>
<dbReference type="Pfam" id="PF00903">
    <property type="entry name" value="Glyoxalase"/>
    <property type="match status" value="1"/>
</dbReference>
<evidence type="ECO:0000313" key="4">
    <source>
        <dbReference type="Proteomes" id="UP001595993"/>
    </source>
</evidence>
<keyword evidence="1" id="KW-0175">Coiled coil</keyword>
<feature type="coiled-coil region" evidence="1">
    <location>
        <begin position="56"/>
        <end position="83"/>
    </location>
</feature>
<evidence type="ECO:0000313" key="3">
    <source>
        <dbReference type="EMBL" id="MFC4608421.1"/>
    </source>
</evidence>
<dbReference type="Gene3D" id="3.10.180.10">
    <property type="entry name" value="2,3-Dihydroxybiphenyl 1,2-Dioxygenase, domain 1"/>
    <property type="match status" value="1"/>
</dbReference>